<dbReference type="SUPFAM" id="SSF103481">
    <property type="entry name" value="Multidrug resistance efflux transporter EmrE"/>
    <property type="match status" value="2"/>
</dbReference>
<organism evidence="2">
    <name type="scientific">marine metagenome</name>
    <dbReference type="NCBI Taxonomy" id="408172"/>
    <lineage>
        <taxon>unclassified sequences</taxon>
        <taxon>metagenomes</taxon>
        <taxon>ecological metagenomes</taxon>
    </lineage>
</organism>
<protein>
    <submittedName>
        <fullName evidence="2">Uncharacterized protein</fullName>
    </submittedName>
</protein>
<gene>
    <name evidence="2" type="ORF">METZ01_LOCUS33933</name>
</gene>
<dbReference type="AlphaFoldDB" id="A0A381QR96"/>
<sequence>VPTSAVLLVLASTVLHAGWNARLHRTADPEVVIALAYLAVGIALLPAAVVDPPVEVIGAVLASSMAHGAYQTLLGTGYRDGSLGVVYPIARGTAPLLIGLGGWLLLDESPSVATAVGLVVLLVGLLLLAGLGSRLQERRAVVLAAGTGLCTVSYSLIDARSVDLTGALGYLSVIMVLSSCTVLLVRRPGWGRLRPVLGVASLVGVGQGGAYALVLLAFQRAQAGQVAGLRQVSVVLGVLIAREALGTRALWGAVLVAAGAALVVW</sequence>
<accession>A0A381QR96</accession>
<keyword evidence="1" id="KW-0812">Transmembrane</keyword>
<feature type="transmembrane region" description="Helical" evidence="1">
    <location>
        <begin position="31"/>
        <end position="50"/>
    </location>
</feature>
<keyword evidence="1" id="KW-0472">Membrane</keyword>
<feature type="transmembrane region" description="Helical" evidence="1">
    <location>
        <begin position="169"/>
        <end position="185"/>
    </location>
</feature>
<feature type="transmembrane region" description="Helical" evidence="1">
    <location>
        <begin position="140"/>
        <end position="157"/>
    </location>
</feature>
<evidence type="ECO:0000313" key="2">
    <source>
        <dbReference type="EMBL" id="SUZ81079.1"/>
    </source>
</evidence>
<reference evidence="2" key="1">
    <citation type="submission" date="2018-05" db="EMBL/GenBank/DDBJ databases">
        <authorList>
            <person name="Lanie J.A."/>
            <person name="Ng W.-L."/>
            <person name="Kazmierczak K.M."/>
            <person name="Andrzejewski T.M."/>
            <person name="Davidsen T.M."/>
            <person name="Wayne K.J."/>
            <person name="Tettelin H."/>
            <person name="Glass J.I."/>
            <person name="Rusch D."/>
            <person name="Podicherti R."/>
            <person name="Tsui H.-C.T."/>
            <person name="Winkler M.E."/>
        </authorList>
    </citation>
    <scope>NUCLEOTIDE SEQUENCE</scope>
</reference>
<feature type="transmembrane region" description="Helical" evidence="1">
    <location>
        <begin position="85"/>
        <end position="106"/>
    </location>
</feature>
<keyword evidence="1" id="KW-1133">Transmembrane helix</keyword>
<evidence type="ECO:0000256" key="1">
    <source>
        <dbReference type="SAM" id="Phobius"/>
    </source>
</evidence>
<name>A0A381QR96_9ZZZZ</name>
<feature type="non-terminal residue" evidence="2">
    <location>
        <position position="1"/>
    </location>
</feature>
<feature type="transmembrane region" description="Helical" evidence="1">
    <location>
        <begin position="112"/>
        <end position="133"/>
    </location>
</feature>
<feature type="transmembrane region" description="Helical" evidence="1">
    <location>
        <begin position="56"/>
        <end position="73"/>
    </location>
</feature>
<dbReference type="Gene3D" id="1.10.3730.20">
    <property type="match status" value="1"/>
</dbReference>
<dbReference type="InterPro" id="IPR037185">
    <property type="entry name" value="EmrE-like"/>
</dbReference>
<proteinExistence type="predicted"/>
<feature type="transmembrane region" description="Helical" evidence="1">
    <location>
        <begin position="248"/>
        <end position="264"/>
    </location>
</feature>
<feature type="transmembrane region" description="Helical" evidence="1">
    <location>
        <begin position="197"/>
        <end position="218"/>
    </location>
</feature>
<dbReference type="EMBL" id="UINC01001453">
    <property type="protein sequence ID" value="SUZ81079.1"/>
    <property type="molecule type" value="Genomic_DNA"/>
</dbReference>